<keyword evidence="2" id="KW-1185">Reference proteome</keyword>
<dbReference type="Proteomes" id="UP001212997">
    <property type="component" value="Unassembled WGS sequence"/>
</dbReference>
<organism evidence="1 2">
    <name type="scientific">Meripilus lineatus</name>
    <dbReference type="NCBI Taxonomy" id="2056292"/>
    <lineage>
        <taxon>Eukaryota</taxon>
        <taxon>Fungi</taxon>
        <taxon>Dikarya</taxon>
        <taxon>Basidiomycota</taxon>
        <taxon>Agaricomycotina</taxon>
        <taxon>Agaricomycetes</taxon>
        <taxon>Polyporales</taxon>
        <taxon>Meripilaceae</taxon>
        <taxon>Meripilus</taxon>
    </lineage>
</organism>
<dbReference type="AlphaFoldDB" id="A0AAD5YEX6"/>
<reference evidence="1" key="1">
    <citation type="submission" date="2022-07" db="EMBL/GenBank/DDBJ databases">
        <title>Genome Sequence of Physisporinus lineatus.</title>
        <authorList>
            <person name="Buettner E."/>
        </authorList>
    </citation>
    <scope>NUCLEOTIDE SEQUENCE</scope>
    <source>
        <strain evidence="1">VT162</strain>
    </source>
</reference>
<dbReference type="EMBL" id="JANAWD010000307">
    <property type="protein sequence ID" value="KAJ3481725.1"/>
    <property type="molecule type" value="Genomic_DNA"/>
</dbReference>
<name>A0AAD5YEX6_9APHY</name>
<evidence type="ECO:0000313" key="2">
    <source>
        <dbReference type="Proteomes" id="UP001212997"/>
    </source>
</evidence>
<gene>
    <name evidence="1" type="ORF">NLI96_g7461</name>
</gene>
<protein>
    <submittedName>
        <fullName evidence="1">Uncharacterized protein</fullName>
    </submittedName>
</protein>
<accession>A0AAD5YEX6</accession>
<sequence length="115" mass="13113">MELPLPPEKHVHFHSTLALPPADRTRKHGTVRYPTVAQRKGTSGRREYEDLFWGSRTLSMTPVRSSGFRGWEVFPGDTILSKFSHGPLNNFFSQKKRTSELREAIPPIPIRSNSV</sequence>
<comment type="caution">
    <text evidence="1">The sequence shown here is derived from an EMBL/GenBank/DDBJ whole genome shotgun (WGS) entry which is preliminary data.</text>
</comment>
<evidence type="ECO:0000313" key="1">
    <source>
        <dbReference type="EMBL" id="KAJ3481725.1"/>
    </source>
</evidence>
<proteinExistence type="predicted"/>